<evidence type="ECO:0000313" key="1">
    <source>
        <dbReference type="EMBL" id="VAH19544.1"/>
    </source>
</evidence>
<evidence type="ECO:0000313" key="2">
    <source>
        <dbReference type="Proteomes" id="UP000324705"/>
    </source>
</evidence>
<keyword evidence="2" id="KW-1185">Reference proteome</keyword>
<name>A0A9R0V8I3_TRITD</name>
<accession>A0A9R0V8I3</accession>
<proteinExistence type="predicted"/>
<organism evidence="1 2">
    <name type="scientific">Triticum turgidum subsp. durum</name>
    <name type="common">Durum wheat</name>
    <name type="synonym">Triticum durum</name>
    <dbReference type="NCBI Taxonomy" id="4567"/>
    <lineage>
        <taxon>Eukaryota</taxon>
        <taxon>Viridiplantae</taxon>
        <taxon>Streptophyta</taxon>
        <taxon>Embryophyta</taxon>
        <taxon>Tracheophyta</taxon>
        <taxon>Spermatophyta</taxon>
        <taxon>Magnoliopsida</taxon>
        <taxon>Liliopsida</taxon>
        <taxon>Poales</taxon>
        <taxon>Poaceae</taxon>
        <taxon>BOP clade</taxon>
        <taxon>Pooideae</taxon>
        <taxon>Triticodae</taxon>
        <taxon>Triticeae</taxon>
        <taxon>Triticinae</taxon>
        <taxon>Triticum</taxon>
    </lineage>
</organism>
<dbReference type="Proteomes" id="UP000324705">
    <property type="component" value="Chromosome 1B"/>
</dbReference>
<dbReference type="OMA" id="YLEWEKY"/>
<dbReference type="Gramene" id="TRITD1Bv1G155190.1">
    <property type="protein sequence ID" value="TRITD1Bv1G155190.1"/>
    <property type="gene ID" value="TRITD1Bv1G155190"/>
</dbReference>
<dbReference type="EMBL" id="LT934112">
    <property type="protein sequence ID" value="VAH19544.1"/>
    <property type="molecule type" value="Genomic_DNA"/>
</dbReference>
<sequence length="116" mass="14143">MRKGLFHTKEEYIFFGEENRLKVFQPNTSNFKPKAHIKLDEVQRCILDNFWFQYTTKREEMGYMLSILYSLVEYFSELNKKLPNPKETEIPKGETLYLIFYENKPGTYLEWEKYCD</sequence>
<protein>
    <submittedName>
        <fullName evidence="1">Uncharacterized protein</fullName>
    </submittedName>
</protein>
<reference evidence="1 2" key="1">
    <citation type="submission" date="2017-09" db="EMBL/GenBank/DDBJ databases">
        <authorList>
            <consortium name="International Durum Wheat Genome Sequencing Consortium (IDWGSC)"/>
            <person name="Milanesi L."/>
        </authorList>
    </citation>
    <scope>NUCLEOTIDE SEQUENCE [LARGE SCALE GENOMIC DNA]</scope>
    <source>
        <strain evidence="2">cv. Svevo</strain>
    </source>
</reference>
<dbReference type="AlphaFoldDB" id="A0A9R0V8I3"/>
<gene>
    <name evidence="1" type="ORF">TRITD_1Bv1G155190</name>
</gene>